<keyword evidence="15" id="KW-0482">Metalloprotease</keyword>
<evidence type="ECO:0000256" key="3">
    <source>
        <dbReference type="ARBA" id="ARBA00004555"/>
    </source>
</evidence>
<evidence type="ECO:0000256" key="10">
    <source>
        <dbReference type="ARBA" id="ARBA00022729"/>
    </source>
</evidence>
<evidence type="ECO:0000256" key="19">
    <source>
        <dbReference type="ARBA" id="ARBA00025833"/>
    </source>
</evidence>
<evidence type="ECO:0000256" key="20">
    <source>
        <dbReference type="ARBA" id="ARBA00033328"/>
    </source>
</evidence>
<dbReference type="GO" id="GO:0070573">
    <property type="term" value="F:metallodipeptidase activity"/>
    <property type="evidence" value="ECO:0007669"/>
    <property type="project" value="InterPro"/>
</dbReference>
<dbReference type="GO" id="GO:0006508">
    <property type="term" value="P:proteolysis"/>
    <property type="evidence" value="ECO:0007669"/>
    <property type="project" value="UniProtKB-KW"/>
</dbReference>
<keyword evidence="12" id="KW-0256">Endoplasmic reticulum</keyword>
<dbReference type="Gene3D" id="3.50.30.30">
    <property type="match status" value="1"/>
</dbReference>
<keyword evidence="10" id="KW-0732">Signal</keyword>
<evidence type="ECO:0000256" key="7">
    <source>
        <dbReference type="ARBA" id="ARBA00022645"/>
    </source>
</evidence>
<dbReference type="SUPFAM" id="SSF52025">
    <property type="entry name" value="PA domain"/>
    <property type="match status" value="1"/>
</dbReference>
<evidence type="ECO:0000256" key="5">
    <source>
        <dbReference type="ARBA" id="ARBA00014116"/>
    </source>
</evidence>
<evidence type="ECO:0000256" key="4">
    <source>
        <dbReference type="ARBA" id="ARBA00004613"/>
    </source>
</evidence>
<keyword evidence="6" id="KW-0964">Secreted</keyword>
<dbReference type="InterPro" id="IPR039866">
    <property type="entry name" value="CPQ"/>
</dbReference>
<keyword evidence="18" id="KW-0458">Lysosome</keyword>
<evidence type="ECO:0000256" key="17">
    <source>
        <dbReference type="ARBA" id="ARBA00023180"/>
    </source>
</evidence>
<keyword evidence="13" id="KW-0862">Zinc</keyword>
<keyword evidence="11" id="KW-0378">Hydrolase</keyword>
<keyword evidence="9" id="KW-0479">Metal-binding</keyword>
<evidence type="ECO:0000256" key="14">
    <source>
        <dbReference type="ARBA" id="ARBA00023034"/>
    </source>
</evidence>
<dbReference type="SUPFAM" id="SSF53187">
    <property type="entry name" value="Zn-dependent exopeptidases"/>
    <property type="match status" value="1"/>
</dbReference>
<dbReference type="EMBL" id="JAGZYH010000070">
    <property type="protein sequence ID" value="MBS6623121.1"/>
    <property type="molecule type" value="Genomic_DNA"/>
</dbReference>
<dbReference type="PANTHER" id="PTHR12053:SF3">
    <property type="entry name" value="CARBOXYPEPTIDASE Q"/>
    <property type="match status" value="1"/>
</dbReference>
<dbReference type="Pfam" id="PF04389">
    <property type="entry name" value="Peptidase_M28"/>
    <property type="match status" value="1"/>
</dbReference>
<dbReference type="InterPro" id="IPR007484">
    <property type="entry name" value="Peptidase_M28"/>
</dbReference>
<sequence>MAHEEILAAVDAGRLMDCVRAVCTGERLSNEPEAQAFDVLHKSLEDAGCRVTRESLPGYVSTPEGASFEVGGEAYEVLTHPMTPSVEVLEAPLAYVPVDAVGETAPADVSGRIVLTDGLAMEPVVRALEDRGAAGVVFITGEEIHNMIVSRVWGSPTPETLHDYVGIPVASLSFGDGTRLRARLAEAGGTLPARLSTRVENRWTEIPVITAEIRGADEDFVMVTGHVDSWGLGALDNASGNACAVELARILAPLASDMRRSVRFVLWSGHSHGRYAGSTAWCDAHFEELERHCLLNVNADCLGGRGATVMTESPAMASTRGLARTALREAAGVTDWRGCRFSRSCDQSFWGAGVPSIFSQVSEQPPFEGAAADAFGKMFGSGRTGGFGAWWHTRTDTPDKLDPENLARDVRVFASVLAHALFDERLPVDAAAEVLELRDELKTWQEKAGDSLDLSEVLARLDLLAEALEATARSDDPKRFEKRSRRVLSEIIPLAYVEGSVYSHDEALRAPPVPMLRLIDELASLSEHERNAALVSLRRAVNRLKASTARALEAARA</sequence>
<comment type="caution">
    <text evidence="22">The sequence shown here is derived from an EMBL/GenBank/DDBJ whole genome shotgun (WGS) entry which is preliminary data.</text>
</comment>
<dbReference type="GO" id="GO:0005576">
    <property type="term" value="C:extracellular region"/>
    <property type="evidence" value="ECO:0007669"/>
    <property type="project" value="UniProtKB-SubCell"/>
</dbReference>
<gene>
    <name evidence="22" type="ORF">KH315_13350</name>
</gene>
<evidence type="ECO:0000256" key="1">
    <source>
        <dbReference type="ARBA" id="ARBA00004240"/>
    </source>
</evidence>
<evidence type="ECO:0000313" key="23">
    <source>
        <dbReference type="Proteomes" id="UP000811365"/>
    </source>
</evidence>
<evidence type="ECO:0000256" key="13">
    <source>
        <dbReference type="ARBA" id="ARBA00022833"/>
    </source>
</evidence>
<evidence type="ECO:0000256" key="8">
    <source>
        <dbReference type="ARBA" id="ARBA00022670"/>
    </source>
</evidence>
<feature type="domain" description="Peptidase M28" evidence="21">
    <location>
        <begin position="209"/>
        <end position="414"/>
    </location>
</feature>
<protein>
    <recommendedName>
        <fullName evidence="5">Carboxypeptidase Q</fullName>
    </recommendedName>
    <alternativeName>
        <fullName evidence="20">Plasma glutamate carboxypeptidase</fullName>
    </alternativeName>
</protein>
<dbReference type="GO" id="GO:0046872">
    <property type="term" value="F:metal ion binding"/>
    <property type="evidence" value="ECO:0007669"/>
    <property type="project" value="UniProtKB-KW"/>
</dbReference>
<keyword evidence="7" id="KW-0121">Carboxypeptidase</keyword>
<evidence type="ECO:0000256" key="9">
    <source>
        <dbReference type="ARBA" id="ARBA00022723"/>
    </source>
</evidence>
<evidence type="ECO:0000256" key="16">
    <source>
        <dbReference type="ARBA" id="ARBA00023145"/>
    </source>
</evidence>
<keyword evidence="16" id="KW-0865">Zymogen</keyword>
<dbReference type="InterPro" id="IPR046450">
    <property type="entry name" value="PA_dom_sf"/>
</dbReference>
<accession>A0A9E1GMJ4</accession>
<dbReference type="GO" id="GO:0004180">
    <property type="term" value="F:carboxypeptidase activity"/>
    <property type="evidence" value="ECO:0007669"/>
    <property type="project" value="UniProtKB-KW"/>
</dbReference>
<keyword evidence="8" id="KW-0645">Protease</keyword>
<evidence type="ECO:0000313" key="22">
    <source>
        <dbReference type="EMBL" id="MBS6623121.1"/>
    </source>
</evidence>
<evidence type="ECO:0000256" key="12">
    <source>
        <dbReference type="ARBA" id="ARBA00022824"/>
    </source>
</evidence>
<evidence type="ECO:0000256" key="11">
    <source>
        <dbReference type="ARBA" id="ARBA00022801"/>
    </source>
</evidence>
<evidence type="ECO:0000256" key="18">
    <source>
        <dbReference type="ARBA" id="ARBA00023228"/>
    </source>
</evidence>
<dbReference type="GO" id="GO:0005764">
    <property type="term" value="C:lysosome"/>
    <property type="evidence" value="ECO:0007669"/>
    <property type="project" value="UniProtKB-SubCell"/>
</dbReference>
<reference evidence="22" key="1">
    <citation type="submission" date="2021-02" db="EMBL/GenBank/DDBJ databases">
        <title>Infant gut strain persistence is associated with maternal origin, phylogeny, and functional potential including surface adhesion and iron acquisition.</title>
        <authorList>
            <person name="Lou Y.C."/>
        </authorList>
    </citation>
    <scope>NUCLEOTIDE SEQUENCE</scope>
    <source>
        <strain evidence="22">L2_039_000G1_dasL2_039_000G1_maxbin2.maxbin.077</strain>
    </source>
</reference>
<evidence type="ECO:0000256" key="15">
    <source>
        <dbReference type="ARBA" id="ARBA00023049"/>
    </source>
</evidence>
<dbReference type="Gene3D" id="3.40.630.10">
    <property type="entry name" value="Zn peptidases"/>
    <property type="match status" value="1"/>
</dbReference>
<comment type="subunit">
    <text evidence="19">Homodimer. The monomeric form is inactive while the homodimer is active.</text>
</comment>
<evidence type="ECO:0000256" key="6">
    <source>
        <dbReference type="ARBA" id="ARBA00022525"/>
    </source>
</evidence>
<dbReference type="AlphaFoldDB" id="A0A9E1GMJ4"/>
<proteinExistence type="predicted"/>
<dbReference type="Proteomes" id="UP000811365">
    <property type="component" value="Unassembled WGS sequence"/>
</dbReference>
<keyword evidence="14" id="KW-0333">Golgi apparatus</keyword>
<comment type="subcellular location">
    <subcellularLocation>
        <location evidence="1">Endoplasmic reticulum</location>
    </subcellularLocation>
    <subcellularLocation>
        <location evidence="3">Golgi apparatus</location>
    </subcellularLocation>
    <subcellularLocation>
        <location evidence="2">Lysosome</location>
    </subcellularLocation>
    <subcellularLocation>
        <location evidence="4">Secreted</location>
    </subcellularLocation>
</comment>
<evidence type="ECO:0000259" key="21">
    <source>
        <dbReference type="Pfam" id="PF04389"/>
    </source>
</evidence>
<organism evidence="22 23">
    <name type="scientific">Faecalibacterium prausnitzii</name>
    <dbReference type="NCBI Taxonomy" id="853"/>
    <lineage>
        <taxon>Bacteria</taxon>
        <taxon>Bacillati</taxon>
        <taxon>Bacillota</taxon>
        <taxon>Clostridia</taxon>
        <taxon>Eubacteriales</taxon>
        <taxon>Oscillospiraceae</taxon>
        <taxon>Faecalibacterium</taxon>
    </lineage>
</organism>
<evidence type="ECO:0000256" key="2">
    <source>
        <dbReference type="ARBA" id="ARBA00004371"/>
    </source>
</evidence>
<dbReference type="PANTHER" id="PTHR12053">
    <property type="entry name" value="PROTEASE FAMILY M28 PLASMA GLUTAMATE CARBOXYPEPTIDASE-RELATED"/>
    <property type="match status" value="1"/>
</dbReference>
<name>A0A9E1GMJ4_9FIRM</name>
<keyword evidence="17" id="KW-0325">Glycoprotein</keyword>